<keyword evidence="1 2" id="KW-0597">Phosphoprotein</keyword>
<proteinExistence type="predicted"/>
<dbReference type="STRING" id="551996.SAMN05192573_107118"/>
<dbReference type="Proteomes" id="UP000199705">
    <property type="component" value="Unassembled WGS sequence"/>
</dbReference>
<dbReference type="RefSeq" id="WP_091168672.1">
    <property type="nucleotide sequence ID" value="NZ_FNCG01000007.1"/>
</dbReference>
<dbReference type="PANTHER" id="PTHR44591">
    <property type="entry name" value="STRESS RESPONSE REGULATOR PROTEIN 1"/>
    <property type="match status" value="1"/>
</dbReference>
<dbReference type="SMART" id="SM00448">
    <property type="entry name" value="REC"/>
    <property type="match status" value="1"/>
</dbReference>
<dbReference type="Gene3D" id="3.40.50.2300">
    <property type="match status" value="1"/>
</dbReference>
<dbReference type="PROSITE" id="PS50110">
    <property type="entry name" value="RESPONSE_REGULATORY"/>
    <property type="match status" value="1"/>
</dbReference>
<accession>A0A1G8A9I3</accession>
<dbReference type="InterPro" id="IPR011006">
    <property type="entry name" value="CheY-like_superfamily"/>
</dbReference>
<dbReference type="PANTHER" id="PTHR44591:SF3">
    <property type="entry name" value="RESPONSE REGULATORY DOMAIN-CONTAINING PROTEIN"/>
    <property type="match status" value="1"/>
</dbReference>
<evidence type="ECO:0000259" key="3">
    <source>
        <dbReference type="PROSITE" id="PS50110"/>
    </source>
</evidence>
<evidence type="ECO:0000313" key="5">
    <source>
        <dbReference type="Proteomes" id="UP000199705"/>
    </source>
</evidence>
<evidence type="ECO:0000313" key="4">
    <source>
        <dbReference type="EMBL" id="SDH17000.1"/>
    </source>
</evidence>
<protein>
    <submittedName>
        <fullName evidence="4">Two-component system, response regulator FlrC</fullName>
    </submittedName>
</protein>
<organism evidence="4 5">
    <name type="scientific">Mucilaginibacter gossypii</name>
    <dbReference type="NCBI Taxonomy" id="551996"/>
    <lineage>
        <taxon>Bacteria</taxon>
        <taxon>Pseudomonadati</taxon>
        <taxon>Bacteroidota</taxon>
        <taxon>Sphingobacteriia</taxon>
        <taxon>Sphingobacteriales</taxon>
        <taxon>Sphingobacteriaceae</taxon>
        <taxon>Mucilaginibacter</taxon>
    </lineage>
</organism>
<dbReference type="EMBL" id="FNCG01000007">
    <property type="protein sequence ID" value="SDH17000.1"/>
    <property type="molecule type" value="Genomic_DNA"/>
</dbReference>
<reference evidence="5" key="1">
    <citation type="submission" date="2016-10" db="EMBL/GenBank/DDBJ databases">
        <authorList>
            <person name="Varghese N."/>
            <person name="Submissions S."/>
        </authorList>
    </citation>
    <scope>NUCLEOTIDE SEQUENCE [LARGE SCALE GENOMIC DNA]</scope>
    <source>
        <strain evidence="5">Gh-67</strain>
    </source>
</reference>
<dbReference type="InterPro" id="IPR001789">
    <property type="entry name" value="Sig_transdc_resp-reg_receiver"/>
</dbReference>
<name>A0A1G8A9I3_9SPHI</name>
<dbReference type="SUPFAM" id="SSF52172">
    <property type="entry name" value="CheY-like"/>
    <property type="match status" value="1"/>
</dbReference>
<evidence type="ECO:0000256" key="1">
    <source>
        <dbReference type="ARBA" id="ARBA00022553"/>
    </source>
</evidence>
<gene>
    <name evidence="4" type="ORF">SAMN05192573_107118</name>
</gene>
<keyword evidence="5" id="KW-1185">Reference proteome</keyword>
<feature type="modified residue" description="4-aspartylphosphate" evidence="2">
    <location>
        <position position="53"/>
    </location>
</feature>
<evidence type="ECO:0000256" key="2">
    <source>
        <dbReference type="PROSITE-ProRule" id="PRU00169"/>
    </source>
</evidence>
<sequence length="127" mass="14852">METIVIQETDQDVLEILYAALELEGFNVYALPGCEPDYLQVIDKARPHVVILDFRLSGEECKALCREIKARYPHLPVVAMSCNSNINEVYDRHGFDDYLEKPFDLDNLYRVLRKHIPKQELHKYKLT</sequence>
<dbReference type="Pfam" id="PF00072">
    <property type="entry name" value="Response_reg"/>
    <property type="match status" value="1"/>
</dbReference>
<dbReference type="GO" id="GO:0000160">
    <property type="term" value="P:phosphorelay signal transduction system"/>
    <property type="evidence" value="ECO:0007669"/>
    <property type="project" value="InterPro"/>
</dbReference>
<dbReference type="AlphaFoldDB" id="A0A1G8A9I3"/>
<dbReference type="InterPro" id="IPR050595">
    <property type="entry name" value="Bact_response_regulator"/>
</dbReference>
<feature type="domain" description="Response regulatory" evidence="3">
    <location>
        <begin position="3"/>
        <end position="116"/>
    </location>
</feature>